<name>A0A0P6VJR2_9HYPH</name>
<feature type="compositionally biased region" description="Low complexity" evidence="1">
    <location>
        <begin position="1"/>
        <end position="16"/>
    </location>
</feature>
<gene>
    <name evidence="3" type="ORF">ABB55_03115</name>
</gene>
<evidence type="ECO:0000313" key="4">
    <source>
        <dbReference type="Proteomes" id="UP000048984"/>
    </source>
</evidence>
<evidence type="ECO:0000256" key="2">
    <source>
        <dbReference type="SAM" id="Phobius"/>
    </source>
</evidence>
<feature type="region of interest" description="Disordered" evidence="1">
    <location>
        <begin position="1"/>
        <end position="33"/>
    </location>
</feature>
<keyword evidence="4" id="KW-1185">Reference proteome</keyword>
<dbReference type="AlphaFoldDB" id="A0A0P6VJR2"/>
<dbReference type="Proteomes" id="UP000048984">
    <property type="component" value="Unassembled WGS sequence"/>
</dbReference>
<reference evidence="3 4" key="2">
    <citation type="submission" date="2015-10" db="EMBL/GenBank/DDBJ databases">
        <title>Draft Genome Sequence of Prosthecomicrobium hirschii ATCC 27832.</title>
        <authorList>
            <person name="Daniel J."/>
            <person name="Givan S.A."/>
            <person name="Brun Y.V."/>
            <person name="Brown P.J."/>
        </authorList>
    </citation>
    <scope>NUCLEOTIDE SEQUENCE [LARGE SCALE GENOMIC DNA]</scope>
    <source>
        <strain evidence="3 4">16</strain>
    </source>
</reference>
<keyword evidence="2" id="KW-0812">Transmembrane</keyword>
<proteinExistence type="predicted"/>
<dbReference type="EMBL" id="LJYW01000001">
    <property type="protein sequence ID" value="KPL51339.1"/>
    <property type="molecule type" value="Genomic_DNA"/>
</dbReference>
<accession>A0A0P6VJR2</accession>
<sequence length="169" mass="17721">MSPDPASAPSVQPPSAVRGTPDPAAGREPPGPRWGTRLTLAAFAIAAAVFIAGPIVWIQWNARDFCPAEIKAKGRSAGTDWEVARSDCGGEIGVVWQVRIIPTKGVSNLAFEARGGGPEPVGYEQKGFEGKVLLAAAPPGETERSVGIRLDERGRPVAPVRFSGGKRVD</sequence>
<keyword evidence="2" id="KW-1133">Transmembrane helix</keyword>
<protein>
    <submittedName>
        <fullName evidence="3">Uncharacterized protein</fullName>
    </submittedName>
</protein>
<dbReference type="RefSeq" id="WP_054357502.1">
    <property type="nucleotide sequence ID" value="NZ_LJYW01000001.1"/>
</dbReference>
<organism evidence="3 4">
    <name type="scientific">Prosthecodimorpha hirschii</name>
    <dbReference type="NCBI Taxonomy" id="665126"/>
    <lineage>
        <taxon>Bacteria</taxon>
        <taxon>Pseudomonadati</taxon>
        <taxon>Pseudomonadota</taxon>
        <taxon>Alphaproteobacteria</taxon>
        <taxon>Hyphomicrobiales</taxon>
        <taxon>Ancalomicrobiaceae</taxon>
        <taxon>Prosthecodimorpha</taxon>
    </lineage>
</organism>
<keyword evidence="2" id="KW-0472">Membrane</keyword>
<evidence type="ECO:0000313" key="3">
    <source>
        <dbReference type="EMBL" id="KPL51339.1"/>
    </source>
</evidence>
<evidence type="ECO:0000256" key="1">
    <source>
        <dbReference type="SAM" id="MobiDB-lite"/>
    </source>
</evidence>
<comment type="caution">
    <text evidence="3">The sequence shown here is derived from an EMBL/GenBank/DDBJ whole genome shotgun (WGS) entry which is preliminary data.</text>
</comment>
<dbReference type="STRING" id="665126.ABB55_03115"/>
<feature type="transmembrane region" description="Helical" evidence="2">
    <location>
        <begin position="38"/>
        <end position="60"/>
    </location>
</feature>
<reference evidence="3 4" key="1">
    <citation type="submission" date="2015-09" db="EMBL/GenBank/DDBJ databases">
        <authorList>
            <person name="Jackson K.R."/>
            <person name="Lunt B.L."/>
            <person name="Fisher J.N.B."/>
            <person name="Gardner A.V."/>
            <person name="Bailey M.E."/>
            <person name="Deus L.M."/>
            <person name="Earl A.S."/>
            <person name="Gibby P.D."/>
            <person name="Hartmann K.A."/>
            <person name="Liu J.E."/>
            <person name="Manci A.M."/>
            <person name="Nielsen D.A."/>
            <person name="Solomon M.B."/>
            <person name="Breakwell D.P."/>
            <person name="Burnett S.H."/>
            <person name="Grose J.H."/>
        </authorList>
    </citation>
    <scope>NUCLEOTIDE SEQUENCE [LARGE SCALE GENOMIC DNA]</scope>
    <source>
        <strain evidence="3 4">16</strain>
    </source>
</reference>